<dbReference type="GO" id="GO:0004674">
    <property type="term" value="F:protein serine/threonine kinase activity"/>
    <property type="evidence" value="ECO:0007669"/>
    <property type="project" value="UniProtKB-KW"/>
</dbReference>
<evidence type="ECO:0000256" key="2">
    <source>
        <dbReference type="ARBA" id="ARBA00022475"/>
    </source>
</evidence>
<dbReference type="InterPro" id="IPR003609">
    <property type="entry name" value="Pan_app"/>
</dbReference>
<dbReference type="PROSITE" id="PS50927">
    <property type="entry name" value="BULB_LECTIN"/>
    <property type="match status" value="1"/>
</dbReference>
<evidence type="ECO:0000256" key="3">
    <source>
        <dbReference type="ARBA" id="ARBA00022527"/>
    </source>
</evidence>
<keyword evidence="2" id="KW-0472">Membrane</keyword>
<dbReference type="FunFam" id="2.90.10.10:FF:000005">
    <property type="entry name" value="G-type lectin S-receptor-like serine/threonine-protein kinase"/>
    <property type="match status" value="1"/>
</dbReference>
<dbReference type="PROSITE" id="PS00108">
    <property type="entry name" value="PROTEIN_KINASE_ST"/>
    <property type="match status" value="1"/>
</dbReference>
<comment type="caution">
    <text evidence="21">The sequence shown here is derived from an EMBL/GenBank/DDBJ whole genome shotgun (WGS) entry which is preliminary data.</text>
</comment>
<sequence>MNPLLLLAFLLCLLPCFSSKDTITFDESLVDGQVRVSSGEKFSLGFFSPGVSSNRYLGIWFTQVSIQTVVWVANRDNPINDTSGVLSFDRSGRNLVLWCCSGTNTTTSTTLWSTKIRGKSMARLLDTGNLVILLQQEPEVWWQSFDHPTDTVLASMKLGLDRETGINRIIRSWKSPDDPATGDTSYYLDPNGSPQLMLYKGQTKKWRSGMWNDDNESTVVWGVTDPTIIFRIYTHPSGNVRRATWNGQRGEWFESFYMPKDPCDYYGQCGPNGNCDPNRDAGEFVCSCIPGFEPKILADWSMNDGSSGCVRKRSRNSSCGRDGEGFVKLENAKVPDSMTGRLNKGMYLDMCRQECLKNCSCTAYASSDLASGIGCVTLYGDLLDTRVFADGGQDLYVRVDAIEDIFIATANFSLDNKLGQGGFGSVYKGRLLDGREIAVKRLSRTSRQGTEEFKNEVQLVSKLQHNNLARLFGCCIHGEEKMLVYEYLPNKSLDFFIFDKIEGTGLDWKTRFNIIIGTARGLLYLHQDSRLKIIHRDLKASNVLLDATMNPKISDFGMARMFEHDQMEANTNRVVGTYGYMAPEYAMEGMYSMKSDVYSFGVMTLEIVSGRRSNHYNQESSSLGLIDLSWDMWKEGKALDVMDSSTIASESYFKDQVMRCIQIGLLCIQESPKDRPTMSNVVFMLVNATSVLPSPKKPAFISKRKFVDPDSAAAAAGPTVPSINNVSITDLEAR</sequence>
<evidence type="ECO:0000259" key="18">
    <source>
        <dbReference type="PROSITE" id="PS50026"/>
    </source>
</evidence>
<evidence type="ECO:0000256" key="15">
    <source>
        <dbReference type="PROSITE-ProRule" id="PRU10141"/>
    </source>
</evidence>
<evidence type="ECO:0000256" key="11">
    <source>
        <dbReference type="ARBA" id="ARBA00047899"/>
    </source>
</evidence>
<keyword evidence="6 13" id="KW-0547">Nucleotide-binding</keyword>
<dbReference type="SUPFAM" id="SSF51110">
    <property type="entry name" value="alpha-D-mannose-specific plant lectins"/>
    <property type="match status" value="1"/>
</dbReference>
<dbReference type="InterPro" id="IPR000742">
    <property type="entry name" value="EGF"/>
</dbReference>
<dbReference type="InterPro" id="IPR024171">
    <property type="entry name" value="SRK-like_kinase"/>
</dbReference>
<dbReference type="PROSITE" id="PS50026">
    <property type="entry name" value="EGF_3"/>
    <property type="match status" value="1"/>
</dbReference>
<dbReference type="Gene3D" id="1.10.510.10">
    <property type="entry name" value="Transferase(Phosphotransferase) domain 1"/>
    <property type="match status" value="1"/>
</dbReference>
<evidence type="ECO:0000256" key="13">
    <source>
        <dbReference type="PIRNR" id="PIRNR000641"/>
    </source>
</evidence>
<evidence type="ECO:0000313" key="21">
    <source>
        <dbReference type="EMBL" id="CAI0468008.1"/>
    </source>
</evidence>
<evidence type="ECO:0000256" key="12">
    <source>
        <dbReference type="ARBA" id="ARBA00048679"/>
    </source>
</evidence>
<gene>
    <name evidence="21" type="ORF">LITE_LOCUS37642</name>
</gene>
<dbReference type="CDD" id="cd01098">
    <property type="entry name" value="PAN_AP_plant"/>
    <property type="match status" value="1"/>
</dbReference>
<dbReference type="FunFam" id="3.30.200.20:FF:000195">
    <property type="entry name" value="G-type lectin S-receptor-like serine/threonine-protein kinase"/>
    <property type="match status" value="1"/>
</dbReference>
<evidence type="ECO:0000313" key="22">
    <source>
        <dbReference type="Proteomes" id="UP001154282"/>
    </source>
</evidence>
<evidence type="ECO:0000256" key="7">
    <source>
        <dbReference type="ARBA" id="ARBA00022777"/>
    </source>
</evidence>
<dbReference type="InterPro" id="IPR017441">
    <property type="entry name" value="Protein_kinase_ATP_BS"/>
</dbReference>
<feature type="disulfide bond" evidence="14">
    <location>
        <begin position="269"/>
        <end position="286"/>
    </location>
</feature>
<dbReference type="CDD" id="cd00054">
    <property type="entry name" value="EGF_CA"/>
    <property type="match status" value="1"/>
</dbReference>
<evidence type="ECO:0000256" key="10">
    <source>
        <dbReference type="ARBA" id="ARBA00023180"/>
    </source>
</evidence>
<feature type="domain" description="Apple" evidence="20">
    <location>
        <begin position="319"/>
        <end position="400"/>
    </location>
</feature>
<dbReference type="GO" id="GO:0048544">
    <property type="term" value="P:recognition of pollen"/>
    <property type="evidence" value="ECO:0007669"/>
    <property type="project" value="InterPro"/>
</dbReference>
<dbReference type="EMBL" id="CAMGYJ010000008">
    <property type="protein sequence ID" value="CAI0468008.1"/>
    <property type="molecule type" value="Genomic_DNA"/>
</dbReference>
<evidence type="ECO:0000259" key="17">
    <source>
        <dbReference type="PROSITE" id="PS50011"/>
    </source>
</evidence>
<dbReference type="InterPro" id="IPR000858">
    <property type="entry name" value="S_locus_glycoprot_dom"/>
</dbReference>
<dbReference type="InterPro" id="IPR011009">
    <property type="entry name" value="Kinase-like_dom_sf"/>
</dbReference>
<comment type="catalytic activity">
    <reaction evidence="12 13">
        <text>L-seryl-[protein] + ATP = O-phospho-L-seryl-[protein] + ADP + H(+)</text>
        <dbReference type="Rhea" id="RHEA:17989"/>
        <dbReference type="Rhea" id="RHEA-COMP:9863"/>
        <dbReference type="Rhea" id="RHEA-COMP:11604"/>
        <dbReference type="ChEBI" id="CHEBI:15378"/>
        <dbReference type="ChEBI" id="CHEBI:29999"/>
        <dbReference type="ChEBI" id="CHEBI:30616"/>
        <dbReference type="ChEBI" id="CHEBI:83421"/>
        <dbReference type="ChEBI" id="CHEBI:456216"/>
        <dbReference type="EC" id="2.7.11.1"/>
    </reaction>
</comment>
<evidence type="ECO:0000256" key="6">
    <source>
        <dbReference type="ARBA" id="ARBA00022741"/>
    </source>
</evidence>
<reference evidence="21" key="1">
    <citation type="submission" date="2022-08" db="EMBL/GenBank/DDBJ databases">
        <authorList>
            <person name="Gutierrez-Valencia J."/>
        </authorList>
    </citation>
    <scope>NUCLEOTIDE SEQUENCE</scope>
</reference>
<comment type="similarity">
    <text evidence="13">Belongs to the protein kinase superfamily. Ser/Thr protein kinase family.</text>
</comment>
<keyword evidence="14" id="KW-0245">EGF-like domain</keyword>
<dbReference type="GO" id="GO:0005524">
    <property type="term" value="F:ATP binding"/>
    <property type="evidence" value="ECO:0007669"/>
    <property type="project" value="UniProtKB-UniRule"/>
</dbReference>
<dbReference type="FunFam" id="1.10.510.10:FF:000060">
    <property type="entry name" value="G-type lectin S-receptor-like serine/threonine-protein kinase"/>
    <property type="match status" value="1"/>
</dbReference>
<dbReference type="SUPFAM" id="SSF56112">
    <property type="entry name" value="Protein kinase-like (PK-like)"/>
    <property type="match status" value="1"/>
</dbReference>
<dbReference type="PANTHER" id="PTHR27002">
    <property type="entry name" value="RECEPTOR-LIKE SERINE/THREONINE-PROTEIN KINASE SD1-8"/>
    <property type="match status" value="1"/>
</dbReference>
<dbReference type="Pfam" id="PF00954">
    <property type="entry name" value="S_locus_glycop"/>
    <property type="match status" value="1"/>
</dbReference>
<dbReference type="Pfam" id="PF01453">
    <property type="entry name" value="B_lectin"/>
    <property type="match status" value="1"/>
</dbReference>
<keyword evidence="2" id="KW-1003">Cell membrane</keyword>
<feature type="domain" description="Bulb-type lectin" evidence="19">
    <location>
        <begin position="20"/>
        <end position="145"/>
    </location>
</feature>
<dbReference type="PROSITE" id="PS50011">
    <property type="entry name" value="PROTEIN_KINASE_DOM"/>
    <property type="match status" value="1"/>
</dbReference>
<keyword evidence="5 16" id="KW-0732">Signal</keyword>
<comment type="catalytic activity">
    <reaction evidence="11 13">
        <text>L-threonyl-[protein] + ATP = O-phospho-L-threonyl-[protein] + ADP + H(+)</text>
        <dbReference type="Rhea" id="RHEA:46608"/>
        <dbReference type="Rhea" id="RHEA-COMP:11060"/>
        <dbReference type="Rhea" id="RHEA-COMP:11605"/>
        <dbReference type="ChEBI" id="CHEBI:15378"/>
        <dbReference type="ChEBI" id="CHEBI:30013"/>
        <dbReference type="ChEBI" id="CHEBI:30616"/>
        <dbReference type="ChEBI" id="CHEBI:61977"/>
        <dbReference type="ChEBI" id="CHEBI:456216"/>
        <dbReference type="EC" id="2.7.11.1"/>
    </reaction>
</comment>
<evidence type="ECO:0000256" key="5">
    <source>
        <dbReference type="ARBA" id="ARBA00022729"/>
    </source>
</evidence>
<feature type="binding site" evidence="15">
    <location>
        <position position="440"/>
    </location>
    <ligand>
        <name>ATP</name>
        <dbReference type="ChEBI" id="CHEBI:30616"/>
    </ligand>
</feature>
<feature type="domain" description="EGF-like" evidence="18">
    <location>
        <begin position="259"/>
        <end position="298"/>
    </location>
</feature>
<dbReference type="InterPro" id="IPR001480">
    <property type="entry name" value="Bulb-type_lectin_dom"/>
</dbReference>
<dbReference type="InterPro" id="IPR001245">
    <property type="entry name" value="Ser-Thr/Tyr_kinase_cat_dom"/>
</dbReference>
<dbReference type="PIRSF" id="PIRSF000641">
    <property type="entry name" value="SRK"/>
    <property type="match status" value="1"/>
</dbReference>
<evidence type="ECO:0000256" key="9">
    <source>
        <dbReference type="ARBA" id="ARBA00023157"/>
    </source>
</evidence>
<keyword evidence="9 14" id="KW-1015">Disulfide bond</keyword>
<dbReference type="Gene3D" id="2.90.10.10">
    <property type="entry name" value="Bulb-type lectin domain"/>
    <property type="match status" value="1"/>
</dbReference>
<keyword evidence="10" id="KW-0325">Glycoprotein</keyword>
<keyword evidence="22" id="KW-1185">Reference proteome</keyword>
<dbReference type="InterPro" id="IPR008271">
    <property type="entry name" value="Ser/Thr_kinase_AS"/>
</dbReference>
<evidence type="ECO:0000259" key="19">
    <source>
        <dbReference type="PROSITE" id="PS50927"/>
    </source>
</evidence>
<feature type="domain" description="Protein kinase" evidence="17">
    <location>
        <begin position="412"/>
        <end position="692"/>
    </location>
</feature>
<dbReference type="GO" id="GO:0005886">
    <property type="term" value="C:plasma membrane"/>
    <property type="evidence" value="ECO:0007669"/>
    <property type="project" value="UniProtKB-SubCell"/>
</dbReference>
<dbReference type="PANTHER" id="PTHR27002:SF981">
    <property type="entry name" value="NON-SPECIFIC SERINE_THREONINE PROTEIN KINASE"/>
    <property type="match status" value="1"/>
</dbReference>
<dbReference type="SMART" id="SM00220">
    <property type="entry name" value="S_TKc"/>
    <property type="match status" value="1"/>
</dbReference>
<dbReference type="AlphaFoldDB" id="A0AAV0PCL2"/>
<dbReference type="PROSITE" id="PS00107">
    <property type="entry name" value="PROTEIN_KINASE_ATP"/>
    <property type="match status" value="1"/>
</dbReference>
<evidence type="ECO:0000259" key="20">
    <source>
        <dbReference type="PROSITE" id="PS50948"/>
    </source>
</evidence>
<evidence type="ECO:0000256" key="8">
    <source>
        <dbReference type="ARBA" id="ARBA00022840"/>
    </source>
</evidence>
<feature type="chain" id="PRO_5043863642" description="Receptor-like serine/threonine-protein kinase" evidence="16">
    <location>
        <begin position="19"/>
        <end position="734"/>
    </location>
</feature>
<dbReference type="PROSITE" id="PS50948">
    <property type="entry name" value="PAN"/>
    <property type="match status" value="1"/>
</dbReference>
<keyword evidence="7 13" id="KW-0418">Kinase</keyword>
<feature type="signal peptide" evidence="16">
    <location>
        <begin position="1"/>
        <end position="18"/>
    </location>
</feature>
<evidence type="ECO:0000256" key="16">
    <source>
        <dbReference type="SAM" id="SignalP"/>
    </source>
</evidence>
<dbReference type="Gene3D" id="3.30.200.20">
    <property type="entry name" value="Phosphorylase Kinase, domain 1"/>
    <property type="match status" value="1"/>
</dbReference>
<dbReference type="CDD" id="cd14066">
    <property type="entry name" value="STKc_IRAK"/>
    <property type="match status" value="1"/>
</dbReference>
<evidence type="ECO:0000256" key="1">
    <source>
        <dbReference type="ARBA" id="ARBA00004251"/>
    </source>
</evidence>
<dbReference type="Pfam" id="PF07714">
    <property type="entry name" value="PK_Tyr_Ser-Thr"/>
    <property type="match status" value="1"/>
</dbReference>
<dbReference type="Proteomes" id="UP001154282">
    <property type="component" value="Unassembled WGS sequence"/>
</dbReference>
<comment type="caution">
    <text evidence="14">Lacks conserved residue(s) required for the propagation of feature annotation.</text>
</comment>
<keyword evidence="3 13" id="KW-0723">Serine/threonine-protein kinase</keyword>
<dbReference type="CDD" id="cd00028">
    <property type="entry name" value="B_lectin"/>
    <property type="match status" value="1"/>
</dbReference>
<dbReference type="InterPro" id="IPR000719">
    <property type="entry name" value="Prot_kinase_dom"/>
</dbReference>
<organism evidence="21 22">
    <name type="scientific">Linum tenue</name>
    <dbReference type="NCBI Taxonomy" id="586396"/>
    <lineage>
        <taxon>Eukaryota</taxon>
        <taxon>Viridiplantae</taxon>
        <taxon>Streptophyta</taxon>
        <taxon>Embryophyta</taxon>
        <taxon>Tracheophyta</taxon>
        <taxon>Spermatophyta</taxon>
        <taxon>Magnoliopsida</taxon>
        <taxon>eudicotyledons</taxon>
        <taxon>Gunneridae</taxon>
        <taxon>Pentapetalae</taxon>
        <taxon>rosids</taxon>
        <taxon>fabids</taxon>
        <taxon>Malpighiales</taxon>
        <taxon>Linaceae</taxon>
        <taxon>Linum</taxon>
    </lineage>
</organism>
<dbReference type="SMART" id="SM00473">
    <property type="entry name" value="PAN_AP"/>
    <property type="match status" value="1"/>
</dbReference>
<keyword evidence="8 13" id="KW-0067">ATP-binding</keyword>
<dbReference type="Pfam" id="PF08276">
    <property type="entry name" value="PAN_2"/>
    <property type="match status" value="1"/>
</dbReference>
<comment type="subcellular location">
    <subcellularLocation>
        <location evidence="1">Cell membrane</location>
        <topology evidence="1">Single-pass type I membrane protein</topology>
    </subcellularLocation>
</comment>
<accession>A0AAV0PCL2</accession>
<name>A0AAV0PCL2_9ROSI</name>
<evidence type="ECO:0000256" key="4">
    <source>
        <dbReference type="ARBA" id="ARBA00022679"/>
    </source>
</evidence>
<evidence type="ECO:0000256" key="14">
    <source>
        <dbReference type="PROSITE-ProRule" id="PRU00076"/>
    </source>
</evidence>
<protein>
    <recommendedName>
        <fullName evidence="13">Receptor-like serine/threonine-protein kinase</fullName>
        <ecNumber evidence="13">2.7.11.1</ecNumber>
    </recommendedName>
</protein>
<keyword evidence="4 13" id="KW-0808">Transferase</keyword>
<proteinExistence type="inferred from homology"/>
<dbReference type="SMART" id="SM00108">
    <property type="entry name" value="B_lectin"/>
    <property type="match status" value="1"/>
</dbReference>
<dbReference type="EC" id="2.7.11.1" evidence="13"/>
<dbReference type="InterPro" id="IPR036426">
    <property type="entry name" value="Bulb-type_lectin_dom_sf"/>
</dbReference>